<organism evidence="4 5">
    <name type="scientific">Haloterrigena gelatinilytica</name>
    <dbReference type="NCBI Taxonomy" id="2741724"/>
    <lineage>
        <taxon>Archaea</taxon>
        <taxon>Methanobacteriati</taxon>
        <taxon>Methanobacteriota</taxon>
        <taxon>Stenosarchaea group</taxon>
        <taxon>Halobacteria</taxon>
        <taxon>Halobacteriales</taxon>
        <taxon>Natrialbaceae</taxon>
        <taxon>Haloterrigena</taxon>
    </lineage>
</organism>
<reference evidence="4 5" key="1">
    <citation type="submission" date="2020-06" db="EMBL/GenBank/DDBJ databases">
        <title>Haloterrigena sp. nov., an extremely halophilic archaeon isolated from a saline sediment.</title>
        <authorList>
            <person name="Liu B.-B."/>
        </authorList>
    </citation>
    <scope>NUCLEOTIDE SEQUENCE [LARGE SCALE GENOMIC DNA]</scope>
    <source>
        <strain evidence="4 5">SYSU A558-1</strain>
    </source>
</reference>
<feature type="compositionally biased region" description="Basic and acidic residues" evidence="1">
    <location>
        <begin position="365"/>
        <end position="383"/>
    </location>
</feature>
<dbReference type="RefSeq" id="WP_174682900.1">
    <property type="nucleotide sequence ID" value="NZ_JABUQZ010000003.1"/>
</dbReference>
<feature type="domain" description="Glycosyl transferase family 1" evidence="2">
    <location>
        <begin position="201"/>
        <end position="322"/>
    </location>
</feature>
<keyword evidence="5" id="KW-1185">Reference proteome</keyword>
<feature type="region of interest" description="Disordered" evidence="1">
    <location>
        <begin position="365"/>
        <end position="402"/>
    </location>
</feature>
<evidence type="ECO:0000313" key="5">
    <source>
        <dbReference type="Proteomes" id="UP001016761"/>
    </source>
</evidence>
<protein>
    <submittedName>
        <fullName evidence="4">Glycosyltransferase</fullName>
    </submittedName>
</protein>
<evidence type="ECO:0000256" key="1">
    <source>
        <dbReference type="SAM" id="MobiDB-lite"/>
    </source>
</evidence>
<feature type="compositionally biased region" description="Low complexity" evidence="1">
    <location>
        <begin position="384"/>
        <end position="393"/>
    </location>
</feature>
<dbReference type="InterPro" id="IPR001296">
    <property type="entry name" value="Glyco_trans_1"/>
</dbReference>
<dbReference type="InterPro" id="IPR050194">
    <property type="entry name" value="Glycosyltransferase_grp1"/>
</dbReference>
<name>A0ABX2LKW5_9EURY</name>
<dbReference type="PANTHER" id="PTHR45947:SF3">
    <property type="entry name" value="SULFOQUINOVOSYL TRANSFERASE SQD2"/>
    <property type="match status" value="1"/>
</dbReference>
<comment type="caution">
    <text evidence="4">The sequence shown here is derived from an EMBL/GenBank/DDBJ whole genome shotgun (WGS) entry which is preliminary data.</text>
</comment>
<dbReference type="Pfam" id="PF00534">
    <property type="entry name" value="Glycos_transf_1"/>
    <property type="match status" value="1"/>
</dbReference>
<dbReference type="Pfam" id="PF13439">
    <property type="entry name" value="Glyco_transf_4"/>
    <property type="match status" value="1"/>
</dbReference>
<feature type="domain" description="Glycosyltransferase subfamily 4-like N-terminal" evidence="3">
    <location>
        <begin position="15"/>
        <end position="192"/>
    </location>
</feature>
<dbReference type="Proteomes" id="UP001016761">
    <property type="component" value="Unassembled WGS sequence"/>
</dbReference>
<sequence length="402" mass="45819">MTDTVIAHKDYDVRGGGERLAEELSRTFEAPLVVGRRDAANEPDDLESKLEEIDYGPIPDRLAKRMIDRGGAARSIAYQLSWQQQDRLTEYETVITSGNEPMWYVPEDDQTVVAYTHSTPRWQYDLFHDVDSSGLLGPLSVGYNYVSRVLYQHNVTRPDLFVANSDLVARRIRQYWNIPEDQIKVVYPPVRTHEYAPDDAHTEGFYFHLGRLAEHKRVDDLIRTFNQLDSSHQLKIAGKGPDRKRLEKLAGDNIEFLGYVSESEKQRLMAAAKAHVYPALNEDFGMVPVESMAAGTPVIGVNEGFTQYQIMGGANGYTFEREGNDLWMTIRRFEREGVSWSEDRIAEFAERFSVEQFRTGMREAVAEAEERSRVTTPWERETEPTTPESTPEPLRADGGASE</sequence>
<gene>
    <name evidence="4" type="ORF">HTZ84_22620</name>
</gene>
<dbReference type="SUPFAM" id="SSF53756">
    <property type="entry name" value="UDP-Glycosyltransferase/glycogen phosphorylase"/>
    <property type="match status" value="1"/>
</dbReference>
<evidence type="ECO:0000313" key="4">
    <source>
        <dbReference type="EMBL" id="NUC75063.1"/>
    </source>
</evidence>
<dbReference type="EMBL" id="JABUQZ010000003">
    <property type="protein sequence ID" value="NUC75063.1"/>
    <property type="molecule type" value="Genomic_DNA"/>
</dbReference>
<evidence type="ECO:0000259" key="3">
    <source>
        <dbReference type="Pfam" id="PF13439"/>
    </source>
</evidence>
<dbReference type="PANTHER" id="PTHR45947">
    <property type="entry name" value="SULFOQUINOVOSYL TRANSFERASE SQD2"/>
    <property type="match status" value="1"/>
</dbReference>
<dbReference type="InterPro" id="IPR028098">
    <property type="entry name" value="Glyco_trans_4-like_N"/>
</dbReference>
<evidence type="ECO:0000259" key="2">
    <source>
        <dbReference type="Pfam" id="PF00534"/>
    </source>
</evidence>
<accession>A0ABX2LKW5</accession>
<dbReference type="Gene3D" id="3.40.50.2000">
    <property type="entry name" value="Glycogen Phosphorylase B"/>
    <property type="match status" value="2"/>
</dbReference>
<proteinExistence type="predicted"/>